<accession>A0A094ZI72</accession>
<dbReference type="STRING" id="6185.A0A094ZI72"/>
<proteinExistence type="inferred from homology"/>
<dbReference type="AlphaFoldDB" id="A0A094ZI72"/>
<reference evidence="6" key="1">
    <citation type="journal article" date="2012" name="Nat. Genet.">
        <title>Whole-genome sequence of Schistosoma haematobium.</title>
        <authorList>
            <person name="Young N.D."/>
            <person name="Jex A.R."/>
            <person name="Li B."/>
            <person name="Liu S."/>
            <person name="Yang L."/>
            <person name="Xiong Z."/>
            <person name="Li Y."/>
            <person name="Cantacessi C."/>
            <person name="Hall R.S."/>
            <person name="Xu X."/>
            <person name="Chen F."/>
            <person name="Wu X."/>
            <person name="Zerlotini A."/>
            <person name="Oliveira G."/>
            <person name="Hofmann A."/>
            <person name="Zhang G."/>
            <person name="Fang X."/>
            <person name="Kang Y."/>
            <person name="Campbell B.E."/>
            <person name="Loukas A."/>
            <person name="Ranganathan S."/>
            <person name="Rollinson D."/>
            <person name="Rinaldi G."/>
            <person name="Brindley P.J."/>
            <person name="Yang H."/>
            <person name="Wang J."/>
            <person name="Wang J."/>
            <person name="Gasser R.B."/>
        </authorList>
    </citation>
    <scope>NUCLEOTIDE SEQUENCE [LARGE SCALE GENOMIC DNA]</scope>
</reference>
<keyword evidence="5" id="KW-0820">tRNA-binding</keyword>
<dbReference type="Pfam" id="PF02580">
    <property type="entry name" value="Tyr_Deacylase"/>
    <property type="match status" value="1"/>
</dbReference>
<dbReference type="Gene3D" id="3.50.80.10">
    <property type="entry name" value="D-tyrosyl-tRNA(Tyr) deacylase"/>
    <property type="match status" value="1"/>
</dbReference>
<dbReference type="EC" id="3.1.1.96" evidence="2 5"/>
<dbReference type="SUPFAM" id="SSF69500">
    <property type="entry name" value="DTD-like"/>
    <property type="match status" value="1"/>
</dbReference>
<dbReference type="FunFam" id="3.50.80.10:FF:000001">
    <property type="entry name" value="D-aminoacyl-tRNA deacylase"/>
    <property type="match status" value="1"/>
</dbReference>
<comment type="similarity">
    <text evidence="1 5">Belongs to the DTD family.</text>
</comment>
<gene>
    <name evidence="6" type="ORF">MS3_00736</name>
</gene>
<keyword evidence="5" id="KW-0694">RNA-binding</keyword>
<evidence type="ECO:0000313" key="6">
    <source>
        <dbReference type="EMBL" id="KGB32599.1"/>
    </source>
</evidence>
<dbReference type="GO" id="GO:0106026">
    <property type="term" value="F:Gly-tRNA(Ala) deacylase activity"/>
    <property type="evidence" value="ECO:0007669"/>
    <property type="project" value="RHEA"/>
</dbReference>
<dbReference type="PANTHER" id="PTHR10472">
    <property type="entry name" value="D-TYROSYL-TRNA TYR DEACYLASE"/>
    <property type="match status" value="1"/>
</dbReference>
<evidence type="ECO:0000256" key="3">
    <source>
        <dbReference type="ARBA" id="ARBA00047676"/>
    </source>
</evidence>
<name>A0A094ZI72_SCHHA</name>
<dbReference type="InterPro" id="IPR023509">
    <property type="entry name" value="DTD-like_sf"/>
</dbReference>
<sequence length="182" mass="20941">MRAVVQRVKQASVSVNDSIISQIGRGILVLIGLSRRDTENDMEYMYDNIYFMYSFYSMVRKILNIRLFPSQDGIRRWDKSVKDLNLEILCVSQFTLYSELKGNKLDFHYAMDPKLSKDIYSQLINQLKKNYNEDKVKDGIFGAMMDVSLINDGPVTITLDSNPDISRSLTINSQDDLKTSNT</sequence>
<keyword evidence="5" id="KW-0963">Cytoplasm</keyword>
<dbReference type="NCBIfam" id="TIGR00256">
    <property type="entry name" value="D-aminoacyl-tRNA deacylase"/>
    <property type="match status" value="1"/>
</dbReference>
<dbReference type="GO" id="GO:0051500">
    <property type="term" value="F:D-tyrosyl-tRNA(Tyr) deacylase activity"/>
    <property type="evidence" value="ECO:0007669"/>
    <property type="project" value="TreeGrafter"/>
</dbReference>
<keyword evidence="5" id="KW-0378">Hydrolase</keyword>
<evidence type="ECO:0000256" key="5">
    <source>
        <dbReference type="RuleBase" id="RU003470"/>
    </source>
</evidence>
<comment type="catalytic activity">
    <reaction evidence="3">
        <text>glycyl-tRNA(Ala) + H2O = tRNA(Ala) + glycine + H(+)</text>
        <dbReference type="Rhea" id="RHEA:53744"/>
        <dbReference type="Rhea" id="RHEA-COMP:9657"/>
        <dbReference type="Rhea" id="RHEA-COMP:13640"/>
        <dbReference type="ChEBI" id="CHEBI:15377"/>
        <dbReference type="ChEBI" id="CHEBI:15378"/>
        <dbReference type="ChEBI" id="CHEBI:57305"/>
        <dbReference type="ChEBI" id="CHEBI:78442"/>
        <dbReference type="ChEBI" id="CHEBI:78522"/>
        <dbReference type="EC" id="3.1.1.96"/>
    </reaction>
</comment>
<comment type="subcellular location">
    <subcellularLocation>
        <location evidence="5">Cytoplasm</location>
    </subcellularLocation>
</comment>
<evidence type="ECO:0000256" key="4">
    <source>
        <dbReference type="ARBA" id="ARBA00048018"/>
    </source>
</evidence>
<comment type="catalytic activity">
    <reaction evidence="4">
        <text>a D-aminoacyl-tRNA + H2O = a tRNA + a D-alpha-amino acid + H(+)</text>
        <dbReference type="Rhea" id="RHEA:13953"/>
        <dbReference type="Rhea" id="RHEA-COMP:10123"/>
        <dbReference type="Rhea" id="RHEA-COMP:10124"/>
        <dbReference type="ChEBI" id="CHEBI:15377"/>
        <dbReference type="ChEBI" id="CHEBI:15378"/>
        <dbReference type="ChEBI" id="CHEBI:59871"/>
        <dbReference type="ChEBI" id="CHEBI:78442"/>
        <dbReference type="ChEBI" id="CHEBI:79333"/>
        <dbReference type="EC" id="3.1.1.96"/>
    </reaction>
</comment>
<dbReference type="GO" id="GO:0000049">
    <property type="term" value="F:tRNA binding"/>
    <property type="evidence" value="ECO:0007669"/>
    <property type="project" value="UniProtKB-KW"/>
</dbReference>
<dbReference type="PANTHER" id="PTHR10472:SF5">
    <property type="entry name" value="D-AMINOACYL-TRNA DEACYLASE 1"/>
    <property type="match status" value="1"/>
</dbReference>
<organism evidence="6">
    <name type="scientific">Schistosoma haematobium</name>
    <name type="common">Blood fluke</name>
    <dbReference type="NCBI Taxonomy" id="6185"/>
    <lineage>
        <taxon>Eukaryota</taxon>
        <taxon>Metazoa</taxon>
        <taxon>Spiralia</taxon>
        <taxon>Lophotrochozoa</taxon>
        <taxon>Platyhelminthes</taxon>
        <taxon>Trematoda</taxon>
        <taxon>Digenea</taxon>
        <taxon>Strigeidida</taxon>
        <taxon>Schistosomatoidea</taxon>
        <taxon>Schistosomatidae</taxon>
        <taxon>Schistosoma</taxon>
    </lineage>
</organism>
<protein>
    <recommendedName>
        <fullName evidence="2 5">D-aminoacyl-tRNA deacylase</fullName>
        <ecNumber evidence="2 5">3.1.1.96</ecNumber>
    </recommendedName>
</protein>
<dbReference type="InterPro" id="IPR003732">
    <property type="entry name" value="Daa-tRNA_deacyls_DTD"/>
</dbReference>
<dbReference type="EMBL" id="KL250509">
    <property type="protein sequence ID" value="KGB32599.1"/>
    <property type="molecule type" value="Genomic_DNA"/>
</dbReference>
<dbReference type="GO" id="GO:0005737">
    <property type="term" value="C:cytoplasm"/>
    <property type="evidence" value="ECO:0007669"/>
    <property type="project" value="UniProtKB-SubCell"/>
</dbReference>
<evidence type="ECO:0000256" key="1">
    <source>
        <dbReference type="ARBA" id="ARBA00009673"/>
    </source>
</evidence>
<evidence type="ECO:0000256" key="2">
    <source>
        <dbReference type="ARBA" id="ARBA00013056"/>
    </source>
</evidence>